<dbReference type="GO" id="GO:0046677">
    <property type="term" value="P:response to antibiotic"/>
    <property type="evidence" value="ECO:0007669"/>
    <property type="project" value="UniProtKB-KW"/>
</dbReference>
<dbReference type="GO" id="GO:0022857">
    <property type="term" value="F:transmembrane transporter activity"/>
    <property type="evidence" value="ECO:0007669"/>
    <property type="project" value="InterPro"/>
</dbReference>
<keyword evidence="2" id="KW-0813">Transport</keyword>
<feature type="transmembrane region" description="Helical" evidence="8">
    <location>
        <begin position="64"/>
        <end position="81"/>
    </location>
</feature>
<evidence type="ECO:0000256" key="8">
    <source>
        <dbReference type="SAM" id="Phobius"/>
    </source>
</evidence>
<dbReference type="EMBL" id="JAAKZW010000391">
    <property type="protein sequence ID" value="NGO81730.1"/>
    <property type="molecule type" value="Genomic_DNA"/>
</dbReference>
<reference evidence="10 11" key="1">
    <citation type="submission" date="2020-02" db="EMBL/GenBank/DDBJ databases">
        <title>Whole-genome analyses of novel actinobacteria.</title>
        <authorList>
            <person name="Sahin N."/>
            <person name="Tokatli A."/>
        </authorList>
    </citation>
    <scope>NUCLEOTIDE SEQUENCE [LARGE SCALE GENOMIC DNA]</scope>
    <source>
        <strain evidence="10 11">YC504</strain>
    </source>
</reference>
<evidence type="ECO:0000256" key="2">
    <source>
        <dbReference type="ARBA" id="ARBA00022448"/>
    </source>
</evidence>
<dbReference type="SUPFAM" id="SSF103473">
    <property type="entry name" value="MFS general substrate transporter"/>
    <property type="match status" value="1"/>
</dbReference>
<name>A0A6G4XY92_9ACTN</name>
<feature type="transmembrane region" description="Helical" evidence="8">
    <location>
        <begin position="421"/>
        <end position="439"/>
    </location>
</feature>
<dbReference type="PANTHER" id="PTHR42718">
    <property type="entry name" value="MAJOR FACILITATOR SUPERFAMILY MULTIDRUG TRANSPORTER MFSC"/>
    <property type="match status" value="1"/>
</dbReference>
<evidence type="ECO:0000256" key="3">
    <source>
        <dbReference type="ARBA" id="ARBA00022475"/>
    </source>
</evidence>
<feature type="transmembrane region" description="Helical" evidence="8">
    <location>
        <begin position="392"/>
        <end position="415"/>
    </location>
</feature>
<evidence type="ECO:0000259" key="9">
    <source>
        <dbReference type="PROSITE" id="PS50850"/>
    </source>
</evidence>
<evidence type="ECO:0000256" key="6">
    <source>
        <dbReference type="ARBA" id="ARBA00023136"/>
    </source>
</evidence>
<feature type="transmembrane region" description="Helical" evidence="8">
    <location>
        <begin position="222"/>
        <end position="244"/>
    </location>
</feature>
<evidence type="ECO:0000256" key="7">
    <source>
        <dbReference type="ARBA" id="ARBA00023251"/>
    </source>
</evidence>
<feature type="transmembrane region" description="Helical" evidence="8">
    <location>
        <begin position="155"/>
        <end position="173"/>
    </location>
</feature>
<evidence type="ECO:0000256" key="1">
    <source>
        <dbReference type="ARBA" id="ARBA00004651"/>
    </source>
</evidence>
<dbReference type="GO" id="GO:0005886">
    <property type="term" value="C:plasma membrane"/>
    <property type="evidence" value="ECO:0007669"/>
    <property type="project" value="UniProtKB-SubCell"/>
</dbReference>
<dbReference type="InterPro" id="IPR020846">
    <property type="entry name" value="MFS_dom"/>
</dbReference>
<feature type="transmembrane region" description="Helical" evidence="8">
    <location>
        <begin position="294"/>
        <end position="313"/>
    </location>
</feature>
<proteinExistence type="predicted"/>
<dbReference type="PANTHER" id="PTHR42718:SF46">
    <property type="entry name" value="BLR6921 PROTEIN"/>
    <property type="match status" value="1"/>
</dbReference>
<feature type="transmembrane region" description="Helical" evidence="8">
    <location>
        <begin position="355"/>
        <end position="380"/>
    </location>
</feature>
<feature type="transmembrane region" description="Helical" evidence="8">
    <location>
        <begin position="265"/>
        <end position="288"/>
    </location>
</feature>
<evidence type="ECO:0000256" key="4">
    <source>
        <dbReference type="ARBA" id="ARBA00022692"/>
    </source>
</evidence>
<dbReference type="AlphaFoldDB" id="A0A6G4XY92"/>
<evidence type="ECO:0000313" key="10">
    <source>
        <dbReference type="EMBL" id="NGO81730.1"/>
    </source>
</evidence>
<feature type="domain" description="Major facilitator superfamily (MFS) profile" evidence="9">
    <location>
        <begin position="1"/>
        <end position="443"/>
    </location>
</feature>
<accession>A0A6G4XY92</accession>
<protein>
    <submittedName>
        <fullName evidence="10">MFS transporter</fullName>
    </submittedName>
</protein>
<keyword evidence="6 8" id="KW-0472">Membrane</keyword>
<feature type="transmembrane region" description="Helical" evidence="8">
    <location>
        <begin position="325"/>
        <end position="349"/>
    </location>
</feature>
<keyword evidence="4 8" id="KW-0812">Transmembrane</keyword>
<keyword evidence="11" id="KW-1185">Reference proteome</keyword>
<feature type="transmembrane region" description="Helical" evidence="8">
    <location>
        <begin position="93"/>
        <end position="114"/>
    </location>
</feature>
<dbReference type="Gene3D" id="1.20.1250.20">
    <property type="entry name" value="MFS general substrate transporter like domains"/>
    <property type="match status" value="1"/>
</dbReference>
<sequence>MLGTVQATLIFTLAALAVPLPRIGRQFGLEHADLILLSASYGLAFAGLLLFGGRLADRYGGRPVFAAGLLVFAAASVLVPLAPTYPVLLGARFGQGVGAALTAPAAMALLRALFPQPAAYGRAMATWGGINMLGATAGNVLAGVATALWSWRAAFAVPVLVAGAALALAPRVLPGLRVLPGGSPRSGPAEPRAGLDLPGALLVTAGVTLASYGLVVSDTYSWISYPVLVPLLAGAAVLTAFLAVERRARDPLLPPDFLRDGRRTAGLLAVAVTAAGASVTFVVLSLQLQEQRGWSALQTSAVFVPFAVAQLAAGRAAGPLIARIGAARTTAGGLVTAAAGLGLIALTGLAEHIPYAYGLLPATLLLPAGAAVAFAGAAVLATDKVPAGQAGLAGGVFNTAMELGASVVFAAALSLGGDTGSFAALAGGFAVLALVNSRVGRRR</sequence>
<dbReference type="InterPro" id="IPR011701">
    <property type="entry name" value="MFS"/>
</dbReference>
<feature type="transmembrane region" description="Helical" evidence="8">
    <location>
        <begin position="126"/>
        <end position="149"/>
    </location>
</feature>
<dbReference type="RefSeq" id="WP_165337110.1">
    <property type="nucleotide sequence ID" value="NZ_JAAKZW010000391.1"/>
</dbReference>
<comment type="caution">
    <text evidence="10">The sequence shown here is derived from an EMBL/GenBank/DDBJ whole genome shotgun (WGS) entry which is preliminary data.</text>
</comment>
<dbReference type="Gene3D" id="1.20.1720.10">
    <property type="entry name" value="Multidrug resistance protein D"/>
    <property type="match status" value="1"/>
</dbReference>
<keyword evidence="5 8" id="KW-1133">Transmembrane helix</keyword>
<dbReference type="PROSITE" id="PS50850">
    <property type="entry name" value="MFS"/>
    <property type="match status" value="1"/>
</dbReference>
<evidence type="ECO:0000313" key="11">
    <source>
        <dbReference type="Proteomes" id="UP000481109"/>
    </source>
</evidence>
<keyword evidence="7" id="KW-0046">Antibiotic resistance</keyword>
<comment type="subcellular location">
    <subcellularLocation>
        <location evidence="1">Cell membrane</location>
        <topology evidence="1">Multi-pass membrane protein</topology>
    </subcellularLocation>
</comment>
<dbReference type="InterPro" id="IPR036259">
    <property type="entry name" value="MFS_trans_sf"/>
</dbReference>
<feature type="transmembrane region" description="Helical" evidence="8">
    <location>
        <begin position="33"/>
        <end position="52"/>
    </location>
</feature>
<feature type="transmembrane region" description="Helical" evidence="8">
    <location>
        <begin position="194"/>
        <end position="216"/>
    </location>
</feature>
<organism evidence="10 11">
    <name type="scientific">Streptomyces mesophilus</name>
    <dbReference type="NCBI Taxonomy" id="1775132"/>
    <lineage>
        <taxon>Bacteria</taxon>
        <taxon>Bacillati</taxon>
        <taxon>Actinomycetota</taxon>
        <taxon>Actinomycetes</taxon>
        <taxon>Kitasatosporales</taxon>
        <taxon>Streptomycetaceae</taxon>
        <taxon>Streptomyces</taxon>
    </lineage>
</organism>
<dbReference type="Proteomes" id="UP000481109">
    <property type="component" value="Unassembled WGS sequence"/>
</dbReference>
<keyword evidence="3" id="KW-1003">Cell membrane</keyword>
<dbReference type="Pfam" id="PF07690">
    <property type="entry name" value="MFS_1"/>
    <property type="match status" value="1"/>
</dbReference>
<evidence type="ECO:0000256" key="5">
    <source>
        <dbReference type="ARBA" id="ARBA00022989"/>
    </source>
</evidence>
<gene>
    <name evidence="10" type="ORF">G6045_39695</name>
</gene>